<sequence>MKRPLLPLALTLLATSAMAKDRATLRYTPSEDEERPVVVDATVGPQGGDFALRLRFQKPPFGQECGTRCANATVLLDTDANVRSGLKLSDKAPENGADLAIIIQGTRDMSGASSDNFLRVKVRQLADGARTVEEGELIAELDHRRDADRVHIEDSTVFLLIDASNNVPSGRKVRVVYHPPGGKALQATIPGMLSGSANSGKVMIFRRGGWGTARQGGQRVGGESK</sequence>
<evidence type="ECO:0000256" key="1">
    <source>
        <dbReference type="SAM" id="SignalP"/>
    </source>
</evidence>
<dbReference type="EMBL" id="CP011509">
    <property type="protein sequence ID" value="AKJ05736.1"/>
    <property type="molecule type" value="Genomic_DNA"/>
</dbReference>
<accession>A0AAC8QEM0</accession>
<dbReference type="Proteomes" id="UP000256345">
    <property type="component" value="Unassembled WGS sequence"/>
</dbReference>
<keyword evidence="1" id="KW-0732">Signal</keyword>
<dbReference type="KEGG" id="age:AA314_07362"/>
<evidence type="ECO:0000313" key="3">
    <source>
        <dbReference type="EMBL" id="REG36416.1"/>
    </source>
</evidence>
<evidence type="ECO:0000313" key="2">
    <source>
        <dbReference type="EMBL" id="AKJ05736.1"/>
    </source>
</evidence>
<protein>
    <recommendedName>
        <fullName evidence="6">Lipoprotein</fullName>
    </recommendedName>
</protein>
<organism evidence="2 4">
    <name type="scientific">Archangium gephyra</name>
    <dbReference type="NCBI Taxonomy" id="48"/>
    <lineage>
        <taxon>Bacteria</taxon>
        <taxon>Pseudomonadati</taxon>
        <taxon>Myxococcota</taxon>
        <taxon>Myxococcia</taxon>
        <taxon>Myxococcales</taxon>
        <taxon>Cystobacterineae</taxon>
        <taxon>Archangiaceae</taxon>
        <taxon>Archangium</taxon>
    </lineage>
</organism>
<feature type="chain" id="PRO_5041983920" description="Lipoprotein" evidence="1">
    <location>
        <begin position="20"/>
        <end position="225"/>
    </location>
</feature>
<reference evidence="2 4" key="1">
    <citation type="submission" date="2015-05" db="EMBL/GenBank/DDBJ databases">
        <title>Genome assembly of Archangium gephyra DSM 2261.</title>
        <authorList>
            <person name="Sharma G."/>
            <person name="Subramanian S."/>
        </authorList>
    </citation>
    <scope>NUCLEOTIDE SEQUENCE [LARGE SCALE GENOMIC DNA]</scope>
    <source>
        <strain evidence="2 4">DSM 2261</strain>
    </source>
</reference>
<name>A0AAC8QEM0_9BACT</name>
<dbReference type="AlphaFoldDB" id="A0AAC8QEM0"/>
<evidence type="ECO:0000313" key="5">
    <source>
        <dbReference type="Proteomes" id="UP000256345"/>
    </source>
</evidence>
<evidence type="ECO:0000313" key="4">
    <source>
        <dbReference type="Proteomes" id="UP000035579"/>
    </source>
</evidence>
<reference evidence="3 5" key="2">
    <citation type="submission" date="2018-08" db="EMBL/GenBank/DDBJ databases">
        <title>Genomic Encyclopedia of Archaeal and Bacterial Type Strains, Phase II (KMG-II): from individual species to whole genera.</title>
        <authorList>
            <person name="Goeker M."/>
        </authorList>
    </citation>
    <scope>NUCLEOTIDE SEQUENCE [LARGE SCALE GENOMIC DNA]</scope>
    <source>
        <strain evidence="3 5">DSM 2261</strain>
    </source>
</reference>
<dbReference type="RefSeq" id="WP_047859206.1">
    <property type="nucleotide sequence ID" value="NZ_CP011509.1"/>
</dbReference>
<feature type="signal peptide" evidence="1">
    <location>
        <begin position="1"/>
        <end position="19"/>
    </location>
</feature>
<evidence type="ECO:0008006" key="6">
    <source>
        <dbReference type="Google" id="ProtNLM"/>
    </source>
</evidence>
<dbReference type="EMBL" id="QUMU01000002">
    <property type="protein sequence ID" value="REG36416.1"/>
    <property type="molecule type" value="Genomic_DNA"/>
</dbReference>
<gene>
    <name evidence="2" type="ORF">AA314_07362</name>
    <name evidence="3" type="ORF">ATI61_102793</name>
</gene>
<dbReference type="Proteomes" id="UP000035579">
    <property type="component" value="Chromosome"/>
</dbReference>
<keyword evidence="5" id="KW-1185">Reference proteome</keyword>
<proteinExistence type="predicted"/>